<dbReference type="GO" id="GO:0042597">
    <property type="term" value="C:periplasmic space"/>
    <property type="evidence" value="ECO:0007669"/>
    <property type="project" value="TreeGrafter"/>
</dbReference>
<protein>
    <recommendedName>
        <fullName evidence="2">glycerophosphodiester phosphodiesterase</fullName>
        <ecNumber evidence="2">3.1.4.46</ecNumber>
    </recommendedName>
</protein>
<dbReference type="InterPro" id="IPR018511">
    <property type="entry name" value="Hemolysin-typ_Ca-bd_CS"/>
</dbReference>
<proteinExistence type="inferred from homology"/>
<dbReference type="RefSeq" id="WP_096828233.1">
    <property type="nucleotide sequence ID" value="NZ_NXIB02000024.1"/>
</dbReference>
<dbReference type="GO" id="GO:0005509">
    <property type="term" value="F:calcium ion binding"/>
    <property type="evidence" value="ECO:0007669"/>
    <property type="project" value="InterPro"/>
</dbReference>
<keyword evidence="3" id="KW-0732">Signal</keyword>
<dbReference type="InterPro" id="IPR030395">
    <property type="entry name" value="GP_PDE_dom"/>
</dbReference>
<evidence type="ECO:0000256" key="1">
    <source>
        <dbReference type="ARBA" id="ARBA00007277"/>
    </source>
</evidence>
<evidence type="ECO:0000313" key="9">
    <source>
        <dbReference type="EMBL" id="PHX56310.1"/>
    </source>
</evidence>
<dbReference type="PANTHER" id="PTHR43620">
    <property type="entry name" value="GLYCEROPHOSPHORYL DIESTER PHOSPHODIESTERASE"/>
    <property type="match status" value="1"/>
</dbReference>
<comment type="caution">
    <text evidence="9">The sequence shown here is derived from an EMBL/GenBank/DDBJ whole genome shotgun (WGS) entry which is preliminary data.</text>
</comment>
<evidence type="ECO:0000256" key="5">
    <source>
        <dbReference type="ARBA" id="ARBA00022801"/>
    </source>
</evidence>
<evidence type="ECO:0000256" key="4">
    <source>
        <dbReference type="ARBA" id="ARBA00022798"/>
    </source>
</evidence>
<comment type="catalytic activity">
    <reaction evidence="6">
        <text>a sn-glycero-3-phosphodiester + H2O = an alcohol + sn-glycerol 3-phosphate + H(+)</text>
        <dbReference type="Rhea" id="RHEA:12969"/>
        <dbReference type="ChEBI" id="CHEBI:15377"/>
        <dbReference type="ChEBI" id="CHEBI:15378"/>
        <dbReference type="ChEBI" id="CHEBI:30879"/>
        <dbReference type="ChEBI" id="CHEBI:57597"/>
        <dbReference type="ChEBI" id="CHEBI:83408"/>
        <dbReference type="EC" id="3.1.4.46"/>
    </reaction>
</comment>
<dbReference type="PROSITE" id="PS00330">
    <property type="entry name" value="HEMOLYSIN_CALCIUM"/>
    <property type="match status" value="2"/>
</dbReference>
<evidence type="ECO:0000313" key="10">
    <source>
        <dbReference type="Proteomes" id="UP000226442"/>
    </source>
</evidence>
<organism evidence="9 10">
    <name type="scientific">Tychonema bourrellyi FEM_GT703</name>
    <dbReference type="NCBI Taxonomy" id="2040638"/>
    <lineage>
        <taxon>Bacteria</taxon>
        <taxon>Bacillati</taxon>
        <taxon>Cyanobacteriota</taxon>
        <taxon>Cyanophyceae</taxon>
        <taxon>Oscillatoriophycideae</taxon>
        <taxon>Oscillatoriales</taxon>
        <taxon>Microcoleaceae</taxon>
        <taxon>Tychonema</taxon>
    </lineage>
</organism>
<dbReference type="SUPFAM" id="SSF51120">
    <property type="entry name" value="beta-Roll"/>
    <property type="match status" value="1"/>
</dbReference>
<dbReference type="EC" id="3.1.4.46" evidence="2"/>
<feature type="domain" description="GP-PDE" evidence="8">
    <location>
        <begin position="173"/>
        <end position="490"/>
    </location>
</feature>
<dbReference type="SUPFAM" id="SSF51695">
    <property type="entry name" value="PLC-like phosphodiesterases"/>
    <property type="match status" value="1"/>
</dbReference>
<dbReference type="GO" id="GO:0006629">
    <property type="term" value="P:lipid metabolic process"/>
    <property type="evidence" value="ECO:0007669"/>
    <property type="project" value="InterPro"/>
</dbReference>
<dbReference type="Pfam" id="PF03009">
    <property type="entry name" value="GDPD"/>
    <property type="match status" value="1"/>
</dbReference>
<dbReference type="Gene3D" id="2.150.10.10">
    <property type="entry name" value="Serralysin-like metalloprotease, C-terminal"/>
    <property type="match status" value="1"/>
</dbReference>
<sequence>MAVTEFFLLTNSDDNFTITPGSLKGILGGISALGGNDNITGSSDSEAINGNSGNDSLSGGSGNDTLIGGQGNDILLGGDGNDFLSGDKGLDTLTGGAGNDTFLLRRTQGADVITDFSSGDRLTLENQLQFSDLLITSTGLNTAISLRDGTLLATINGVPTINQNNFVELPRRPLIIGHRGASGYRPEHTLASYELAIEMGADFIEPDLVSTKDGVLIARHENEISGTTDIAKRPEFADRKRKKTIDGAEVEGWFTEDLTLAEIKSLRARERLPELRGTAFDGQFQVPTFQEVIDLAKRKSAEKGRTIGLYPETKHPTYFKSVNLPLEQRLVQVLSANGYTKRTDPVFIQSFEVGNLKELNRLTDLPLVQLMDDFAEKPYDFVVSGDRRTYRDLMTTQGLAEIKTYADGIGPWKRTIVVEGADKKLQPANSLITDAHLAGLLVHPYTFRNESPTYVASEYGGNPALEYEQFYRLGVDGVFSDFPDTAFNAAARLYPFSTVDSLKGVSL</sequence>
<dbReference type="Pfam" id="PF00353">
    <property type="entry name" value="HemolysinCabind"/>
    <property type="match status" value="2"/>
</dbReference>
<dbReference type="Gene3D" id="3.20.20.190">
    <property type="entry name" value="Phosphatidylinositol (PI) phosphodiesterase"/>
    <property type="match status" value="1"/>
</dbReference>
<keyword evidence="5" id="KW-0378">Hydrolase</keyword>
<dbReference type="AlphaFoldDB" id="A0A2G4F3G4"/>
<dbReference type="PROSITE" id="PS51704">
    <property type="entry name" value="GP_PDE"/>
    <property type="match status" value="1"/>
</dbReference>
<dbReference type="PANTHER" id="PTHR43620:SF7">
    <property type="entry name" value="GLYCEROPHOSPHODIESTER PHOSPHODIESTERASE GDPD5-RELATED"/>
    <property type="match status" value="1"/>
</dbReference>
<evidence type="ECO:0000259" key="8">
    <source>
        <dbReference type="PROSITE" id="PS51704"/>
    </source>
</evidence>
<dbReference type="CDD" id="cd08602">
    <property type="entry name" value="GDPD_ScGlpQ1_like"/>
    <property type="match status" value="1"/>
</dbReference>
<dbReference type="GO" id="GO:0006071">
    <property type="term" value="P:glycerol metabolic process"/>
    <property type="evidence" value="ECO:0007669"/>
    <property type="project" value="UniProtKB-KW"/>
</dbReference>
<keyword evidence="4" id="KW-0319">Glycerol metabolism</keyword>
<dbReference type="OrthoDB" id="384721at2"/>
<evidence type="ECO:0000256" key="6">
    <source>
        <dbReference type="ARBA" id="ARBA00047512"/>
    </source>
</evidence>
<name>A0A2G4F3G4_9CYAN</name>
<dbReference type="InterPro" id="IPR011049">
    <property type="entry name" value="Serralysin-like_metalloprot_C"/>
</dbReference>
<dbReference type="InterPro" id="IPR001343">
    <property type="entry name" value="Hemolysn_Ca-bd"/>
</dbReference>
<reference evidence="9" key="1">
    <citation type="submission" date="2017-10" db="EMBL/GenBank/DDBJ databases">
        <title>Draft genome sequence of the planktic cyanobacteria Tychonema bourrellyi isolated from alpine lentic freshwater.</title>
        <authorList>
            <person name="Tett A."/>
            <person name="Armanini F."/>
            <person name="Asnicar F."/>
            <person name="Boscaini A."/>
            <person name="Pasolli E."/>
            <person name="Zolfo M."/>
            <person name="Donati C."/>
            <person name="Salmaso N."/>
            <person name="Segata N."/>
        </authorList>
    </citation>
    <scope>NUCLEOTIDE SEQUENCE</scope>
    <source>
        <strain evidence="9">FEM_GT703</strain>
    </source>
</reference>
<dbReference type="GO" id="GO:0008889">
    <property type="term" value="F:glycerophosphodiester phosphodiesterase activity"/>
    <property type="evidence" value="ECO:0007669"/>
    <property type="project" value="UniProtKB-EC"/>
</dbReference>
<feature type="region of interest" description="Disordered" evidence="7">
    <location>
        <begin position="43"/>
        <end position="63"/>
    </location>
</feature>
<accession>A0A2G4F3G4</accession>
<dbReference type="InterPro" id="IPR017946">
    <property type="entry name" value="PLC-like_Pdiesterase_TIM-brl"/>
</dbReference>
<keyword evidence="10" id="KW-1185">Reference proteome</keyword>
<evidence type="ECO:0000256" key="2">
    <source>
        <dbReference type="ARBA" id="ARBA00012247"/>
    </source>
</evidence>
<dbReference type="EMBL" id="NXIB02000024">
    <property type="protein sequence ID" value="PHX56310.1"/>
    <property type="molecule type" value="Genomic_DNA"/>
</dbReference>
<evidence type="ECO:0000256" key="3">
    <source>
        <dbReference type="ARBA" id="ARBA00022729"/>
    </source>
</evidence>
<dbReference type="PRINTS" id="PR00313">
    <property type="entry name" value="CABNDNGRPT"/>
</dbReference>
<comment type="similarity">
    <text evidence="1">Belongs to the glycerophosphoryl diester phosphodiesterase family.</text>
</comment>
<evidence type="ECO:0000256" key="7">
    <source>
        <dbReference type="SAM" id="MobiDB-lite"/>
    </source>
</evidence>
<dbReference type="Proteomes" id="UP000226442">
    <property type="component" value="Unassembled WGS sequence"/>
</dbReference>
<feature type="compositionally biased region" description="Low complexity" evidence="7">
    <location>
        <begin position="49"/>
        <end position="63"/>
    </location>
</feature>
<gene>
    <name evidence="9" type="ORF">CP500_006150</name>
</gene>